<evidence type="ECO:0000313" key="5">
    <source>
        <dbReference type="Proteomes" id="UP001107960"/>
    </source>
</evidence>
<feature type="domain" description="N-acetyltransferase" evidence="1">
    <location>
        <begin position="11"/>
        <end position="176"/>
    </location>
</feature>
<proteinExistence type="predicted"/>
<name>A0A9Q3UVA4_9FLAO</name>
<evidence type="ECO:0000313" key="4">
    <source>
        <dbReference type="Proteomes" id="UP000603715"/>
    </source>
</evidence>
<dbReference type="InterPro" id="IPR051531">
    <property type="entry name" value="N-acetyltransferase"/>
</dbReference>
<dbReference type="GO" id="GO:0016747">
    <property type="term" value="F:acyltransferase activity, transferring groups other than amino-acyl groups"/>
    <property type="evidence" value="ECO:0007669"/>
    <property type="project" value="InterPro"/>
</dbReference>
<dbReference type="Proteomes" id="UP001107960">
    <property type="component" value="Unassembled WGS sequence"/>
</dbReference>
<dbReference type="InterPro" id="IPR016181">
    <property type="entry name" value="Acyl_CoA_acyltransferase"/>
</dbReference>
<dbReference type="Proteomes" id="UP000603715">
    <property type="component" value="Unassembled WGS sequence"/>
</dbReference>
<dbReference type="SUPFAM" id="SSF55729">
    <property type="entry name" value="Acyl-CoA N-acyltransferases (Nat)"/>
    <property type="match status" value="1"/>
</dbReference>
<dbReference type="EMBL" id="JAJJML010000001">
    <property type="protein sequence ID" value="MCC9035779.1"/>
    <property type="molecule type" value="Genomic_DNA"/>
</dbReference>
<keyword evidence="4" id="KW-1185">Reference proteome</keyword>
<dbReference type="Pfam" id="PF13302">
    <property type="entry name" value="Acetyltransf_3"/>
    <property type="match status" value="1"/>
</dbReference>
<dbReference type="PROSITE" id="PS51186">
    <property type="entry name" value="GNAT"/>
    <property type="match status" value="1"/>
</dbReference>
<organism evidence="3 5">
    <name type="scientific">Chryseobacterium muglaense</name>
    <dbReference type="NCBI Taxonomy" id="2893752"/>
    <lineage>
        <taxon>Bacteria</taxon>
        <taxon>Pseudomonadati</taxon>
        <taxon>Bacteroidota</taxon>
        <taxon>Flavobacteriia</taxon>
        <taxon>Flavobacteriales</taxon>
        <taxon>Weeksellaceae</taxon>
        <taxon>Chryseobacterium group</taxon>
        <taxon>Chryseobacterium</taxon>
    </lineage>
</organism>
<dbReference type="InterPro" id="IPR000182">
    <property type="entry name" value="GNAT_dom"/>
</dbReference>
<dbReference type="PANTHER" id="PTHR43792">
    <property type="entry name" value="GNAT FAMILY, PUTATIVE (AFU_ORTHOLOGUE AFUA_3G00765)-RELATED-RELATED"/>
    <property type="match status" value="1"/>
</dbReference>
<accession>A0A9Q3UVA4</accession>
<evidence type="ECO:0000313" key="3">
    <source>
        <dbReference type="EMBL" id="MCC9035779.1"/>
    </source>
</evidence>
<reference evidence="3" key="1">
    <citation type="submission" date="2021-11" db="EMBL/GenBank/DDBJ databases">
        <title>Description of novel Chryseobacterium species.</title>
        <authorList>
            <person name="Saticioglu I.B."/>
            <person name="Ay H."/>
            <person name="Altun S."/>
            <person name="Duman M."/>
        </authorList>
    </citation>
    <scope>NUCLEOTIDE SEQUENCE</scope>
    <source>
        <strain evidence="3">C-39</strain>
    </source>
</reference>
<evidence type="ECO:0000259" key="1">
    <source>
        <dbReference type="PROSITE" id="PS51186"/>
    </source>
</evidence>
<dbReference type="AlphaFoldDB" id="A0A9Q3UVA4"/>
<reference evidence="4" key="2">
    <citation type="submission" date="2023-07" db="EMBL/GenBank/DDBJ databases">
        <title>Description of novel Chryseobacterium sp. strain C-2.</title>
        <authorList>
            <person name="Saticioglu I.B."/>
        </authorList>
    </citation>
    <scope>NUCLEOTIDE SEQUENCE [LARGE SCALE GENOMIC DNA]</scope>
    <source>
        <strain evidence="4">C-2</strain>
    </source>
</reference>
<sequence length="183" mass="21745">MTFETIETERLLIQKLDSETMNQIFELKNDEKIKKILGITNDEDFDRQKKIHQQGYESYNRKMLNFQIVEKQSSQIIGNCGFHTWNPQHHRAEIGYALNADEFKNKGYMKEAVEKVLEFGFEEMQLNRIEALIDENNTPSKKLLEHFGFTREGNLRGHYLVDEIFEDSVLYSLLQSEYKKIKR</sequence>
<dbReference type="Gene3D" id="3.40.630.30">
    <property type="match status" value="1"/>
</dbReference>
<comment type="caution">
    <text evidence="3">The sequence shown here is derived from an EMBL/GenBank/DDBJ whole genome shotgun (WGS) entry which is preliminary data.</text>
</comment>
<reference evidence="2" key="3">
    <citation type="submission" date="2024-05" db="EMBL/GenBank/DDBJ databases">
        <title>Description of novel Chryseobacterium sp. strain C-2.</title>
        <authorList>
            <person name="Saticioglu I.B."/>
        </authorList>
    </citation>
    <scope>NUCLEOTIDE SEQUENCE</scope>
    <source>
        <strain evidence="2">C-2</strain>
    </source>
</reference>
<gene>
    <name evidence="2" type="ORF">IEW27_14715</name>
    <name evidence="3" type="ORF">LNP80_16230</name>
</gene>
<protein>
    <submittedName>
        <fullName evidence="3">GNAT family N-acetyltransferase</fullName>
    </submittedName>
</protein>
<dbReference type="EMBL" id="JACXXP010000020">
    <property type="protein sequence ID" value="MBD3905836.1"/>
    <property type="molecule type" value="Genomic_DNA"/>
</dbReference>
<dbReference type="RefSeq" id="WP_191180267.1">
    <property type="nucleotide sequence ID" value="NZ_JACXXP010000020.1"/>
</dbReference>
<evidence type="ECO:0000313" key="2">
    <source>
        <dbReference type="EMBL" id="MBD3905836.1"/>
    </source>
</evidence>